<feature type="transmembrane region" description="Helical" evidence="6">
    <location>
        <begin position="197"/>
        <end position="218"/>
    </location>
</feature>
<keyword evidence="2" id="KW-1003">Cell membrane</keyword>
<feature type="transmembrane region" description="Helical" evidence="6">
    <location>
        <begin position="49"/>
        <end position="71"/>
    </location>
</feature>
<protein>
    <submittedName>
        <fullName evidence="7">Amino acid permease-associated region</fullName>
    </submittedName>
</protein>
<dbReference type="PANTHER" id="PTHR42770:SF7">
    <property type="entry name" value="MEMBRANE PROTEIN"/>
    <property type="match status" value="1"/>
</dbReference>
<dbReference type="GO" id="GO:0005886">
    <property type="term" value="C:plasma membrane"/>
    <property type="evidence" value="ECO:0007669"/>
    <property type="project" value="UniProtKB-SubCell"/>
</dbReference>
<gene>
    <name evidence="7" type="ordered locus">Sulac_1035</name>
</gene>
<keyword evidence="8" id="KW-1185">Reference proteome</keyword>
<evidence type="ECO:0000256" key="5">
    <source>
        <dbReference type="ARBA" id="ARBA00023136"/>
    </source>
</evidence>
<sequence length="449" mass="47738">MTIKDVEPTRGLRPVLRWGQVLAIAVAAISPTTSVFLVYGAGLSTAGTGIVWAFLIGAVIALSLGFSYAELGGLHPGAGGAYRIIRNVLGEPWGLIAVWLFLVLGMVITASILVAAATYLNSLVPGIPVNWAAVAMMALVTVFSLERIGTASWVATVMLIIELTVIGVFIAMGFFGARHGVGFLVHPQLVSASGHRMTVMFAGLMAAVVPALFAFNGYDWPLYFAEETYEPRKTLPRAVMLAVAISIGVEVLAVIAATVAIPDLSVALKSSAPLSYVAQSVAGPVGATILIIGVIIAMFDTGLSGNLAYARIYYDSAQSRSWPEPVNRFFGRLNRHNVPLWGFLLLGVGNAILCYFTSLNNLITFTGVVLVAIYLLIATAAIVSRVRQSTADRPFRMPLWPIPPVIAIVGAILALTQQSRADMIQTAVIVLVAVIYWAAYARRHAAASK</sequence>
<feature type="transmembrane region" description="Helical" evidence="6">
    <location>
        <begin position="338"/>
        <end position="358"/>
    </location>
</feature>
<proteinExistence type="predicted"/>
<accession>G8TTF5</accession>
<dbReference type="GO" id="GO:0022857">
    <property type="term" value="F:transmembrane transporter activity"/>
    <property type="evidence" value="ECO:0007669"/>
    <property type="project" value="InterPro"/>
</dbReference>
<evidence type="ECO:0000256" key="2">
    <source>
        <dbReference type="ARBA" id="ARBA00022475"/>
    </source>
</evidence>
<evidence type="ECO:0000256" key="4">
    <source>
        <dbReference type="ARBA" id="ARBA00022989"/>
    </source>
</evidence>
<dbReference type="Pfam" id="PF13520">
    <property type="entry name" value="AA_permease_2"/>
    <property type="match status" value="1"/>
</dbReference>
<evidence type="ECO:0000256" key="6">
    <source>
        <dbReference type="SAM" id="Phobius"/>
    </source>
</evidence>
<feature type="transmembrane region" description="Helical" evidence="6">
    <location>
        <begin position="239"/>
        <end position="261"/>
    </location>
</feature>
<dbReference type="KEGG" id="sap:Sulac_1035"/>
<feature type="transmembrane region" description="Helical" evidence="6">
    <location>
        <begin position="21"/>
        <end position="43"/>
    </location>
</feature>
<evidence type="ECO:0000256" key="3">
    <source>
        <dbReference type="ARBA" id="ARBA00022692"/>
    </source>
</evidence>
<keyword evidence="5 6" id="KW-0472">Membrane</keyword>
<dbReference type="AlphaFoldDB" id="G8TTF5"/>
<dbReference type="Proteomes" id="UP000005439">
    <property type="component" value="Chromosome"/>
</dbReference>
<dbReference type="InterPro" id="IPR002293">
    <property type="entry name" value="AA/rel_permease1"/>
</dbReference>
<dbReference type="HOGENOM" id="CLU_045974_0_0_9"/>
<feature type="transmembrane region" description="Helical" evidence="6">
    <location>
        <begin position="157"/>
        <end position="177"/>
    </location>
</feature>
<reference evidence="7 8" key="2">
    <citation type="journal article" date="2012" name="Stand. Genomic Sci.">
        <title>Complete genome sequence of the moderately thermophilic mineral-sulfide-oxidizing firmicute Sulfobacillus acidophilus type strain (NAL(T)).</title>
        <authorList>
            <person name="Anderson I."/>
            <person name="Chertkov O."/>
            <person name="Chen A."/>
            <person name="Saunders E."/>
            <person name="Lapidus A."/>
            <person name="Nolan M."/>
            <person name="Lucas S."/>
            <person name="Hammon N."/>
            <person name="Deshpande S."/>
            <person name="Cheng J.F."/>
            <person name="Han C."/>
            <person name="Tapia R."/>
            <person name="Goodwin L.A."/>
            <person name="Pitluck S."/>
            <person name="Liolios K."/>
            <person name="Pagani I."/>
            <person name="Ivanova N."/>
            <person name="Mikhailova N."/>
            <person name="Pati A."/>
            <person name="Palaniappan K."/>
            <person name="Land M."/>
            <person name="Pan C."/>
            <person name="Rohde M."/>
            <person name="Pukall R."/>
            <person name="Goker M."/>
            <person name="Detter J.C."/>
            <person name="Woyke T."/>
            <person name="Bristow J."/>
            <person name="Eisen J.A."/>
            <person name="Markowitz V."/>
            <person name="Hugenholtz P."/>
            <person name="Kyrpides N.C."/>
            <person name="Klenk H.P."/>
            <person name="Mavromatis K."/>
        </authorList>
    </citation>
    <scope>NUCLEOTIDE SEQUENCE [LARGE SCALE GENOMIC DNA]</scope>
    <source>
        <strain evidence="8">ATCC 700253 / DSM 10332 / NAL</strain>
    </source>
</reference>
<feature type="transmembrane region" description="Helical" evidence="6">
    <location>
        <begin position="126"/>
        <end position="145"/>
    </location>
</feature>
<feature type="transmembrane region" description="Helical" evidence="6">
    <location>
        <begin position="364"/>
        <end position="386"/>
    </location>
</feature>
<dbReference type="PATRIC" id="fig|679936.5.peg.1093"/>
<feature type="transmembrane region" description="Helical" evidence="6">
    <location>
        <begin position="423"/>
        <end position="441"/>
    </location>
</feature>
<dbReference type="PANTHER" id="PTHR42770">
    <property type="entry name" value="AMINO ACID TRANSPORTER-RELATED"/>
    <property type="match status" value="1"/>
</dbReference>
<keyword evidence="4 6" id="KW-1133">Transmembrane helix</keyword>
<evidence type="ECO:0000256" key="1">
    <source>
        <dbReference type="ARBA" id="ARBA00004651"/>
    </source>
</evidence>
<keyword evidence="3 6" id="KW-0812">Transmembrane</keyword>
<feature type="transmembrane region" description="Helical" evidence="6">
    <location>
        <begin position="398"/>
        <end position="417"/>
    </location>
</feature>
<dbReference type="Gene3D" id="1.20.1740.10">
    <property type="entry name" value="Amino acid/polyamine transporter I"/>
    <property type="match status" value="1"/>
</dbReference>
<comment type="subcellular location">
    <subcellularLocation>
        <location evidence="1">Cell membrane</location>
        <topology evidence="1">Multi-pass membrane protein</topology>
    </subcellularLocation>
</comment>
<evidence type="ECO:0000313" key="8">
    <source>
        <dbReference type="Proteomes" id="UP000005439"/>
    </source>
</evidence>
<dbReference type="InterPro" id="IPR050367">
    <property type="entry name" value="APC_superfamily"/>
</dbReference>
<name>G8TTF5_SULAD</name>
<evidence type="ECO:0000313" key="7">
    <source>
        <dbReference type="EMBL" id="AEW04535.1"/>
    </source>
</evidence>
<feature type="transmembrane region" description="Helical" evidence="6">
    <location>
        <begin position="281"/>
        <end position="299"/>
    </location>
</feature>
<reference evidence="8" key="1">
    <citation type="submission" date="2011-12" db="EMBL/GenBank/DDBJ databases">
        <title>The complete genome of chromosome of Sulfobacillus acidophilus DSM 10332.</title>
        <authorList>
            <person name="Lucas S."/>
            <person name="Han J."/>
            <person name="Lapidus A."/>
            <person name="Bruce D."/>
            <person name="Goodwin L."/>
            <person name="Pitluck S."/>
            <person name="Peters L."/>
            <person name="Kyrpides N."/>
            <person name="Mavromatis K."/>
            <person name="Ivanova N."/>
            <person name="Mikhailova N."/>
            <person name="Chertkov O."/>
            <person name="Saunders E."/>
            <person name="Detter J.C."/>
            <person name="Tapia R."/>
            <person name="Han C."/>
            <person name="Land M."/>
            <person name="Hauser L."/>
            <person name="Markowitz V."/>
            <person name="Cheng J.-F."/>
            <person name="Hugenholtz P."/>
            <person name="Woyke T."/>
            <person name="Wu D."/>
            <person name="Pukall R."/>
            <person name="Gehrich-Schroeter G."/>
            <person name="Schneider S."/>
            <person name="Klenk H.-P."/>
            <person name="Eisen J.A."/>
        </authorList>
    </citation>
    <scope>NUCLEOTIDE SEQUENCE [LARGE SCALE GENOMIC DNA]</scope>
    <source>
        <strain evidence="8">ATCC 700253 / DSM 10332 / NAL</strain>
    </source>
</reference>
<dbReference type="EMBL" id="CP003179">
    <property type="protein sequence ID" value="AEW04535.1"/>
    <property type="molecule type" value="Genomic_DNA"/>
</dbReference>
<organism evidence="7 8">
    <name type="scientific">Sulfobacillus acidophilus (strain ATCC 700253 / DSM 10332 / NAL)</name>
    <dbReference type="NCBI Taxonomy" id="679936"/>
    <lineage>
        <taxon>Bacteria</taxon>
        <taxon>Bacillati</taxon>
        <taxon>Bacillota</taxon>
        <taxon>Clostridia</taxon>
        <taxon>Eubacteriales</taxon>
        <taxon>Clostridiales Family XVII. Incertae Sedis</taxon>
        <taxon>Sulfobacillus</taxon>
    </lineage>
</organism>
<dbReference type="PIRSF" id="PIRSF006060">
    <property type="entry name" value="AA_transporter"/>
    <property type="match status" value="1"/>
</dbReference>
<dbReference type="STRING" id="679936.Sulac_1035"/>
<feature type="transmembrane region" description="Helical" evidence="6">
    <location>
        <begin position="92"/>
        <end position="120"/>
    </location>
</feature>